<dbReference type="EMBL" id="ML209616">
    <property type="protein sequence ID" value="TFK58129.1"/>
    <property type="molecule type" value="Genomic_DNA"/>
</dbReference>
<sequence>MSWAAKGGKGERKKLTAAGHERQVPCKTDRQRAGRDFGEQKEKKKKRMVHLNRKNIRCRATAVRHNLWSLFKKKKGFESDELQTRGGERGLKKLEGGQLNGDGRGEVVQRLRRWEVNGMNRERGGKEEERAYQERTPRTSPLLTRERPSSSHRGAVVVCGKGRGVEGRRCLVRERPVKTANVQTFRNGGTSEEEGREEVVRTRQETADVQKPNHRHVIGSTAPTFAGPEPKPNMRFIRRCAK</sequence>
<protein>
    <submittedName>
        <fullName evidence="1">Uncharacterized protein</fullName>
    </submittedName>
</protein>
<evidence type="ECO:0000313" key="2">
    <source>
        <dbReference type="Proteomes" id="UP000308600"/>
    </source>
</evidence>
<name>A0ACD2ZYH1_9AGAR</name>
<dbReference type="Proteomes" id="UP000308600">
    <property type="component" value="Unassembled WGS sequence"/>
</dbReference>
<gene>
    <name evidence="1" type="ORF">BDN72DRAFT_916487</name>
</gene>
<keyword evidence="2" id="KW-1185">Reference proteome</keyword>
<reference evidence="1 2" key="1">
    <citation type="journal article" date="2019" name="Nat. Ecol. Evol.">
        <title>Megaphylogeny resolves global patterns of mushroom evolution.</title>
        <authorList>
            <person name="Varga T."/>
            <person name="Krizsan K."/>
            <person name="Foldi C."/>
            <person name="Dima B."/>
            <person name="Sanchez-Garcia M."/>
            <person name="Sanchez-Ramirez S."/>
            <person name="Szollosi G.J."/>
            <person name="Szarkandi J.G."/>
            <person name="Papp V."/>
            <person name="Albert L."/>
            <person name="Andreopoulos W."/>
            <person name="Angelini C."/>
            <person name="Antonin V."/>
            <person name="Barry K.W."/>
            <person name="Bougher N.L."/>
            <person name="Buchanan P."/>
            <person name="Buyck B."/>
            <person name="Bense V."/>
            <person name="Catcheside P."/>
            <person name="Chovatia M."/>
            <person name="Cooper J."/>
            <person name="Damon W."/>
            <person name="Desjardin D."/>
            <person name="Finy P."/>
            <person name="Geml J."/>
            <person name="Haridas S."/>
            <person name="Hughes K."/>
            <person name="Justo A."/>
            <person name="Karasinski D."/>
            <person name="Kautmanova I."/>
            <person name="Kiss B."/>
            <person name="Kocsube S."/>
            <person name="Kotiranta H."/>
            <person name="LaButti K.M."/>
            <person name="Lechner B.E."/>
            <person name="Liimatainen K."/>
            <person name="Lipzen A."/>
            <person name="Lukacs Z."/>
            <person name="Mihaltcheva S."/>
            <person name="Morgado L.N."/>
            <person name="Niskanen T."/>
            <person name="Noordeloos M.E."/>
            <person name="Ohm R.A."/>
            <person name="Ortiz-Santana B."/>
            <person name="Ovrebo C."/>
            <person name="Racz N."/>
            <person name="Riley R."/>
            <person name="Savchenko A."/>
            <person name="Shiryaev A."/>
            <person name="Soop K."/>
            <person name="Spirin V."/>
            <person name="Szebenyi C."/>
            <person name="Tomsovsky M."/>
            <person name="Tulloss R.E."/>
            <person name="Uehling J."/>
            <person name="Grigoriev I.V."/>
            <person name="Vagvolgyi C."/>
            <person name="Papp T."/>
            <person name="Martin F.M."/>
            <person name="Miettinen O."/>
            <person name="Hibbett D.S."/>
            <person name="Nagy L.G."/>
        </authorList>
    </citation>
    <scope>NUCLEOTIDE SEQUENCE [LARGE SCALE GENOMIC DNA]</scope>
    <source>
        <strain evidence="1 2">NL-1719</strain>
    </source>
</reference>
<accession>A0ACD2ZYH1</accession>
<organism evidence="1 2">
    <name type="scientific">Pluteus cervinus</name>
    <dbReference type="NCBI Taxonomy" id="181527"/>
    <lineage>
        <taxon>Eukaryota</taxon>
        <taxon>Fungi</taxon>
        <taxon>Dikarya</taxon>
        <taxon>Basidiomycota</taxon>
        <taxon>Agaricomycotina</taxon>
        <taxon>Agaricomycetes</taxon>
        <taxon>Agaricomycetidae</taxon>
        <taxon>Agaricales</taxon>
        <taxon>Pluteineae</taxon>
        <taxon>Pluteaceae</taxon>
        <taxon>Pluteus</taxon>
    </lineage>
</organism>
<proteinExistence type="predicted"/>
<evidence type="ECO:0000313" key="1">
    <source>
        <dbReference type="EMBL" id="TFK58129.1"/>
    </source>
</evidence>